<dbReference type="InterPro" id="IPR027843">
    <property type="entry name" value="DUF4440"/>
</dbReference>
<evidence type="ECO:0000259" key="1">
    <source>
        <dbReference type="Pfam" id="PF14534"/>
    </source>
</evidence>
<dbReference type="InterPro" id="IPR032710">
    <property type="entry name" value="NTF2-like_dom_sf"/>
</dbReference>
<name>A0A371XFF5_9HYPH</name>
<evidence type="ECO:0000313" key="3">
    <source>
        <dbReference type="Proteomes" id="UP000262379"/>
    </source>
</evidence>
<keyword evidence="3" id="KW-1185">Reference proteome</keyword>
<dbReference type="Proteomes" id="UP000262379">
    <property type="component" value="Unassembled WGS sequence"/>
</dbReference>
<dbReference type="SUPFAM" id="SSF54427">
    <property type="entry name" value="NTF2-like"/>
    <property type="match status" value="1"/>
</dbReference>
<protein>
    <submittedName>
        <fullName evidence="2">Nuclear transport factor 2 family protein</fullName>
    </submittedName>
</protein>
<evidence type="ECO:0000313" key="2">
    <source>
        <dbReference type="EMBL" id="RFC67956.1"/>
    </source>
</evidence>
<feature type="domain" description="DUF4440" evidence="1">
    <location>
        <begin position="17"/>
        <end position="108"/>
    </location>
</feature>
<dbReference type="RefSeq" id="WP_116623792.1">
    <property type="nucleotide sequence ID" value="NZ_QURN01000006.1"/>
</dbReference>
<comment type="caution">
    <text evidence="2">The sequence shown here is derived from an EMBL/GenBank/DDBJ whole genome shotgun (WGS) entry which is preliminary data.</text>
</comment>
<accession>A0A371XFF5</accession>
<dbReference type="Pfam" id="PF14534">
    <property type="entry name" value="DUF4440"/>
    <property type="match status" value="1"/>
</dbReference>
<dbReference type="EMBL" id="QURN01000006">
    <property type="protein sequence ID" value="RFC67956.1"/>
    <property type="molecule type" value="Genomic_DNA"/>
</dbReference>
<reference evidence="3" key="1">
    <citation type="submission" date="2018-08" db="EMBL/GenBank/DDBJ databases">
        <authorList>
            <person name="Im W.T."/>
        </authorList>
    </citation>
    <scope>NUCLEOTIDE SEQUENCE [LARGE SCALE GENOMIC DNA]</scope>
    <source>
        <strain evidence="3">LA-28</strain>
    </source>
</reference>
<sequence length="122" mass="13911">MRDKLLALERLLWKSKAEVCRSYVLKDAVIYMNSDAPITREDALARIKRLDADGQRWANVELDEMEFLALDNDAAIITYRARGSVTGKNSELSARCTSLYMRRNGRLRLAFHEQMKASKSGA</sequence>
<organism evidence="2 3">
    <name type="scientific">Mesorhizobium denitrificans</name>
    <dbReference type="NCBI Taxonomy" id="2294114"/>
    <lineage>
        <taxon>Bacteria</taxon>
        <taxon>Pseudomonadati</taxon>
        <taxon>Pseudomonadota</taxon>
        <taxon>Alphaproteobacteria</taxon>
        <taxon>Hyphomicrobiales</taxon>
        <taxon>Phyllobacteriaceae</taxon>
        <taxon>Mesorhizobium</taxon>
    </lineage>
</organism>
<gene>
    <name evidence="2" type="ORF">DY251_10315</name>
</gene>
<dbReference type="Gene3D" id="3.10.450.50">
    <property type="match status" value="1"/>
</dbReference>
<proteinExistence type="predicted"/>
<dbReference type="AlphaFoldDB" id="A0A371XFF5"/>